<comment type="caution">
    <text evidence="1">The sequence shown here is derived from an EMBL/GenBank/DDBJ whole genome shotgun (WGS) entry which is preliminary data.</text>
</comment>
<evidence type="ECO:0000313" key="1">
    <source>
        <dbReference type="EMBL" id="KAK0156891.1"/>
    </source>
</evidence>
<dbReference type="EMBL" id="JAQQBS010002038">
    <property type="protein sequence ID" value="KAK0156891.1"/>
    <property type="molecule type" value="Genomic_DNA"/>
</dbReference>
<gene>
    <name evidence="1" type="ORF">PV328_012156</name>
</gene>
<reference evidence="1" key="1">
    <citation type="journal article" date="2023" name="bioRxiv">
        <title>Scaffold-level genome assemblies of two parasitoid biocontrol wasps reveal the parthenogenesis mechanism and an associated novel virus.</title>
        <authorList>
            <person name="Inwood S."/>
            <person name="Skelly J."/>
            <person name="Guhlin J."/>
            <person name="Harrop T."/>
            <person name="Goldson S."/>
            <person name="Dearden P."/>
        </authorList>
    </citation>
    <scope>NUCLEOTIDE SEQUENCE</scope>
    <source>
        <strain evidence="1">Irish</strain>
        <tissue evidence="1">Whole body</tissue>
    </source>
</reference>
<proteinExistence type="predicted"/>
<protein>
    <submittedName>
        <fullName evidence="1">Uncharacterized protein</fullName>
    </submittedName>
</protein>
<dbReference type="Proteomes" id="UP001168990">
    <property type="component" value="Unassembled WGS sequence"/>
</dbReference>
<name>A0AA39C2P8_9HYME</name>
<organism evidence="1 2">
    <name type="scientific">Microctonus aethiopoides</name>
    <dbReference type="NCBI Taxonomy" id="144406"/>
    <lineage>
        <taxon>Eukaryota</taxon>
        <taxon>Metazoa</taxon>
        <taxon>Ecdysozoa</taxon>
        <taxon>Arthropoda</taxon>
        <taxon>Hexapoda</taxon>
        <taxon>Insecta</taxon>
        <taxon>Pterygota</taxon>
        <taxon>Neoptera</taxon>
        <taxon>Endopterygota</taxon>
        <taxon>Hymenoptera</taxon>
        <taxon>Apocrita</taxon>
        <taxon>Ichneumonoidea</taxon>
        <taxon>Braconidae</taxon>
        <taxon>Euphorinae</taxon>
        <taxon>Microctonus</taxon>
    </lineage>
</organism>
<accession>A0AA39C2P8</accession>
<dbReference type="AlphaFoldDB" id="A0AA39C2P8"/>
<sequence length="130" mass="15113">EKEFEIQRVQEKGFYFQNHPETTILNERKAPRRKGFLLINGLQCKLIGVKNPRLWKFEPGIVEESLKSEIRQSDLAILKFTSNFLKTGLTKDILFKRFQTLNEFHAIDKQCGSTSIHPYILDAEDLMTGV</sequence>
<keyword evidence="2" id="KW-1185">Reference proteome</keyword>
<feature type="non-terminal residue" evidence="1">
    <location>
        <position position="130"/>
    </location>
</feature>
<reference evidence="1" key="2">
    <citation type="submission" date="2023-03" db="EMBL/GenBank/DDBJ databases">
        <authorList>
            <person name="Inwood S.N."/>
            <person name="Skelly J.G."/>
            <person name="Guhlin J."/>
            <person name="Harrop T.W.R."/>
            <person name="Goldson S.G."/>
            <person name="Dearden P.K."/>
        </authorList>
    </citation>
    <scope>NUCLEOTIDE SEQUENCE</scope>
    <source>
        <strain evidence="1">Irish</strain>
        <tissue evidence="1">Whole body</tissue>
    </source>
</reference>
<evidence type="ECO:0000313" key="2">
    <source>
        <dbReference type="Proteomes" id="UP001168990"/>
    </source>
</evidence>